<organism evidence="3">
    <name type="scientific">marine sediment metagenome</name>
    <dbReference type="NCBI Taxonomy" id="412755"/>
    <lineage>
        <taxon>unclassified sequences</taxon>
        <taxon>metagenomes</taxon>
        <taxon>ecological metagenomes</taxon>
    </lineage>
</organism>
<keyword evidence="2" id="KW-0472">Membrane</keyword>
<dbReference type="Pfam" id="PF01436">
    <property type="entry name" value="NHL"/>
    <property type="match status" value="2"/>
</dbReference>
<comment type="caution">
    <text evidence="3">The sequence shown here is derived from an EMBL/GenBank/DDBJ whole genome shotgun (WGS) entry which is preliminary data.</text>
</comment>
<dbReference type="EMBL" id="LAZR01006779">
    <property type="protein sequence ID" value="KKM89695.1"/>
    <property type="molecule type" value="Genomic_DNA"/>
</dbReference>
<keyword evidence="1" id="KW-0677">Repeat</keyword>
<feature type="transmembrane region" description="Helical" evidence="2">
    <location>
        <begin position="12"/>
        <end position="29"/>
    </location>
</feature>
<sequence length="353" mass="39799">MASDNKNLYRRIRTVTVLGVLLIALLLLLQKETKPLSEVDVETPAGITHIRSIYGVKAGDNFDKPESVGIDKDGNLYVADTGNHRIAVFDKSGEYIRHFGDRKTVPYPLSIAISKSGRMYVTSLMMQRLTILDKNGKVKKKMQFKKKDEIPLRVTLHKGKMYMTTVGKIMIGDMDGNIEKRLAKEGRALGMLEYPNGIAVTKVGKLKEAIVISDSNNNRIQVFRMNGKPYAYLGRPPKSLKDKGLLFGLPTGLTIDQEGRVFVMDSLNHTVRIFNNAGDDLGELGKQGSSDGFFFYPTDIQHMSGKRFVITDKWNDRAQIVDLTLSETKKVKAPPKKKKFIWWNPLSWRNYGN</sequence>
<keyword evidence="2" id="KW-1133">Transmembrane helix</keyword>
<dbReference type="GO" id="GO:0061630">
    <property type="term" value="F:ubiquitin protein ligase activity"/>
    <property type="evidence" value="ECO:0007669"/>
    <property type="project" value="TreeGrafter"/>
</dbReference>
<proteinExistence type="predicted"/>
<gene>
    <name evidence="3" type="ORF">LCGC14_1246090</name>
</gene>
<protein>
    <recommendedName>
        <fullName evidence="4">SMP-30/Gluconolactonase/LRE-like region domain-containing protein</fullName>
    </recommendedName>
</protein>
<dbReference type="InterPro" id="IPR001258">
    <property type="entry name" value="NHL_repeat"/>
</dbReference>
<dbReference type="PANTHER" id="PTHR24104:SF25">
    <property type="entry name" value="PROTEIN LIN-41"/>
    <property type="match status" value="1"/>
</dbReference>
<accession>A0A0F9NLN1</accession>
<name>A0A0F9NLN1_9ZZZZ</name>
<dbReference type="GO" id="GO:0000209">
    <property type="term" value="P:protein polyubiquitination"/>
    <property type="evidence" value="ECO:0007669"/>
    <property type="project" value="TreeGrafter"/>
</dbReference>
<dbReference type="GO" id="GO:0043161">
    <property type="term" value="P:proteasome-mediated ubiquitin-dependent protein catabolic process"/>
    <property type="evidence" value="ECO:0007669"/>
    <property type="project" value="TreeGrafter"/>
</dbReference>
<evidence type="ECO:0000313" key="3">
    <source>
        <dbReference type="EMBL" id="KKM89695.1"/>
    </source>
</evidence>
<dbReference type="SUPFAM" id="SSF101898">
    <property type="entry name" value="NHL repeat"/>
    <property type="match status" value="1"/>
</dbReference>
<keyword evidence="2" id="KW-0812">Transmembrane</keyword>
<dbReference type="GO" id="GO:0008270">
    <property type="term" value="F:zinc ion binding"/>
    <property type="evidence" value="ECO:0007669"/>
    <property type="project" value="UniProtKB-KW"/>
</dbReference>
<dbReference type="PANTHER" id="PTHR24104">
    <property type="entry name" value="E3 UBIQUITIN-PROTEIN LIGASE NHLRC1-RELATED"/>
    <property type="match status" value="1"/>
</dbReference>
<dbReference type="PROSITE" id="PS51125">
    <property type="entry name" value="NHL"/>
    <property type="match status" value="2"/>
</dbReference>
<dbReference type="InterPro" id="IPR011042">
    <property type="entry name" value="6-blade_b-propeller_TolB-like"/>
</dbReference>
<evidence type="ECO:0008006" key="4">
    <source>
        <dbReference type="Google" id="ProtNLM"/>
    </source>
</evidence>
<reference evidence="3" key="1">
    <citation type="journal article" date="2015" name="Nature">
        <title>Complex archaea that bridge the gap between prokaryotes and eukaryotes.</title>
        <authorList>
            <person name="Spang A."/>
            <person name="Saw J.H."/>
            <person name="Jorgensen S.L."/>
            <person name="Zaremba-Niedzwiedzka K."/>
            <person name="Martijn J."/>
            <person name="Lind A.E."/>
            <person name="van Eijk R."/>
            <person name="Schleper C."/>
            <person name="Guy L."/>
            <person name="Ettema T.J."/>
        </authorList>
    </citation>
    <scope>NUCLEOTIDE SEQUENCE</scope>
</reference>
<evidence type="ECO:0000256" key="1">
    <source>
        <dbReference type="ARBA" id="ARBA00022737"/>
    </source>
</evidence>
<dbReference type="Gene3D" id="2.120.10.30">
    <property type="entry name" value="TolB, C-terminal domain"/>
    <property type="match status" value="2"/>
</dbReference>
<dbReference type="InterPro" id="IPR050952">
    <property type="entry name" value="TRIM-NHL_E3_ligases"/>
</dbReference>
<evidence type="ECO:0000256" key="2">
    <source>
        <dbReference type="SAM" id="Phobius"/>
    </source>
</evidence>
<dbReference type="AlphaFoldDB" id="A0A0F9NLN1"/>